<feature type="domain" description="DUF985" evidence="1">
    <location>
        <begin position="30"/>
        <end position="213"/>
    </location>
</feature>
<keyword evidence="3" id="KW-1185">Reference proteome</keyword>
<dbReference type="InterPro" id="IPR014710">
    <property type="entry name" value="RmlC-like_jellyroll"/>
</dbReference>
<dbReference type="SUPFAM" id="SSF51182">
    <property type="entry name" value="RmlC-like cupins"/>
    <property type="match status" value="1"/>
</dbReference>
<sequence length="238" mass="25700">MPPSSIPNLPAKLEPVFTPRPGVQEAQGTQAVVQALGLVEHVEGGWFAEIDRSPLVIGNPFLHTSKEAGRGGDGTAITPTASTTPTSTLPLSGNNAVRNASTSIYYLLTRNNPQGHFHRNKARTVHTVIQGRGRYVLIHGDEEDEGGRGDKAGIRVESFVVGSNVAKGERAVWVVEGGKWKASFLLGGEEGDEARLLISETVVPGFEYADHDFLTMGRLEQLLGEEQVRELGWLVRKA</sequence>
<dbReference type="EMBL" id="FP929135">
    <property type="protein sequence ID" value="CBX99010.1"/>
    <property type="molecule type" value="Genomic_DNA"/>
</dbReference>
<dbReference type="HOGENOM" id="CLU_097615_0_0_1"/>
<dbReference type="PANTHER" id="PTHR33387">
    <property type="entry name" value="RMLC-LIKE JELLY ROLL FOLD PROTEIN"/>
    <property type="match status" value="1"/>
</dbReference>
<name>E5A5W5_LEPMJ</name>
<dbReference type="InterPro" id="IPR039935">
    <property type="entry name" value="YML079W-like"/>
</dbReference>
<accession>E5A5W5</accession>
<proteinExistence type="predicted"/>
<dbReference type="InterPro" id="IPR009327">
    <property type="entry name" value="Cupin_DUF985"/>
</dbReference>
<gene>
    <name evidence="2" type="ORF">LEMA_P082490.1</name>
</gene>
<dbReference type="InterPro" id="IPR011051">
    <property type="entry name" value="RmlC_Cupin_sf"/>
</dbReference>
<evidence type="ECO:0000313" key="3">
    <source>
        <dbReference type="Proteomes" id="UP000002668"/>
    </source>
</evidence>
<dbReference type="OMA" id="DEELMCH"/>
<evidence type="ECO:0000259" key="1">
    <source>
        <dbReference type="Pfam" id="PF06172"/>
    </source>
</evidence>
<dbReference type="GeneID" id="13282578"/>
<dbReference type="VEuPathDB" id="FungiDB:LEMA_P082490.1"/>
<reference evidence="3" key="1">
    <citation type="journal article" date="2011" name="Nat. Commun.">
        <title>Effector diversification within compartments of the Leptosphaeria maculans genome affected by Repeat-Induced Point mutations.</title>
        <authorList>
            <person name="Rouxel T."/>
            <person name="Grandaubert J."/>
            <person name="Hane J.K."/>
            <person name="Hoede C."/>
            <person name="van de Wouw A.P."/>
            <person name="Couloux A."/>
            <person name="Dominguez V."/>
            <person name="Anthouard V."/>
            <person name="Bally P."/>
            <person name="Bourras S."/>
            <person name="Cozijnsen A.J."/>
            <person name="Ciuffetti L.M."/>
            <person name="Degrave A."/>
            <person name="Dilmaghani A."/>
            <person name="Duret L."/>
            <person name="Fudal I."/>
            <person name="Goodwin S.B."/>
            <person name="Gout L."/>
            <person name="Glaser N."/>
            <person name="Linglin J."/>
            <person name="Kema G.H.J."/>
            <person name="Lapalu N."/>
            <person name="Lawrence C.B."/>
            <person name="May K."/>
            <person name="Meyer M."/>
            <person name="Ollivier B."/>
            <person name="Poulain J."/>
            <person name="Schoch C.L."/>
            <person name="Simon A."/>
            <person name="Spatafora J.W."/>
            <person name="Stachowiak A."/>
            <person name="Turgeon B.G."/>
            <person name="Tyler B.M."/>
            <person name="Vincent D."/>
            <person name="Weissenbach J."/>
            <person name="Amselem J."/>
            <person name="Quesneville H."/>
            <person name="Oliver R.P."/>
            <person name="Wincker P."/>
            <person name="Balesdent M.-H."/>
            <person name="Howlett B.J."/>
        </authorList>
    </citation>
    <scope>NUCLEOTIDE SEQUENCE [LARGE SCALE GENOMIC DNA]</scope>
    <source>
        <strain evidence="3">JN3 / isolate v23.1.3 / race Av1-4-5-6-7-8</strain>
    </source>
</reference>
<dbReference type="FunCoup" id="E5A5W5">
    <property type="interactions" value="86"/>
</dbReference>
<dbReference type="eggNOG" id="ENOG502RCWJ">
    <property type="taxonomic scope" value="Eukaryota"/>
</dbReference>
<dbReference type="Pfam" id="PF06172">
    <property type="entry name" value="Cupin_5"/>
    <property type="match status" value="1"/>
</dbReference>
<dbReference type="PANTHER" id="PTHR33387:SF3">
    <property type="entry name" value="DUF985 DOMAIN-CONTAINING PROTEIN"/>
    <property type="match status" value="1"/>
</dbReference>
<dbReference type="OrthoDB" id="6614653at2759"/>
<organism evidence="2 3">
    <name type="scientific">Leptosphaeria maculans (strain JN3 / isolate v23.1.3 / race Av1-4-5-6-7-8)</name>
    <name type="common">Blackleg fungus</name>
    <name type="synonym">Phoma lingam</name>
    <dbReference type="NCBI Taxonomy" id="985895"/>
    <lineage>
        <taxon>Eukaryota</taxon>
        <taxon>Fungi</taxon>
        <taxon>Dikarya</taxon>
        <taxon>Ascomycota</taxon>
        <taxon>Pezizomycotina</taxon>
        <taxon>Dothideomycetes</taxon>
        <taxon>Pleosporomycetidae</taxon>
        <taxon>Pleosporales</taxon>
        <taxon>Pleosporineae</taxon>
        <taxon>Leptosphaeriaceae</taxon>
        <taxon>Plenodomus</taxon>
        <taxon>Plenodomus lingam/Leptosphaeria maculans species complex</taxon>
    </lineage>
</organism>
<dbReference type="AlphaFoldDB" id="E5A5W5"/>
<dbReference type="CDD" id="cd06121">
    <property type="entry name" value="cupin_YML079wp"/>
    <property type="match status" value="1"/>
</dbReference>
<protein>
    <submittedName>
        <fullName evidence="2">Similar to DUF985 domain-containing protein</fullName>
    </submittedName>
</protein>
<dbReference type="InParanoid" id="E5A5W5"/>
<dbReference type="Proteomes" id="UP000002668">
    <property type="component" value="Genome"/>
</dbReference>
<dbReference type="Gene3D" id="2.60.120.10">
    <property type="entry name" value="Jelly Rolls"/>
    <property type="match status" value="1"/>
</dbReference>
<evidence type="ECO:0000313" key="2">
    <source>
        <dbReference type="EMBL" id="CBX99010.1"/>
    </source>
</evidence>